<feature type="domain" description="F-box" evidence="1">
    <location>
        <begin position="73"/>
        <end position="106"/>
    </location>
</feature>
<dbReference type="Proteomes" id="UP000636709">
    <property type="component" value="Unassembled WGS sequence"/>
</dbReference>
<dbReference type="AlphaFoldDB" id="A0A835BUE7"/>
<dbReference type="InterPro" id="IPR001810">
    <property type="entry name" value="F-box_dom"/>
</dbReference>
<dbReference type="SUPFAM" id="SSF81383">
    <property type="entry name" value="F-box domain"/>
    <property type="match status" value="1"/>
</dbReference>
<organism evidence="2 3">
    <name type="scientific">Digitaria exilis</name>
    <dbReference type="NCBI Taxonomy" id="1010633"/>
    <lineage>
        <taxon>Eukaryota</taxon>
        <taxon>Viridiplantae</taxon>
        <taxon>Streptophyta</taxon>
        <taxon>Embryophyta</taxon>
        <taxon>Tracheophyta</taxon>
        <taxon>Spermatophyta</taxon>
        <taxon>Magnoliopsida</taxon>
        <taxon>Liliopsida</taxon>
        <taxon>Poales</taxon>
        <taxon>Poaceae</taxon>
        <taxon>PACMAD clade</taxon>
        <taxon>Panicoideae</taxon>
        <taxon>Panicodae</taxon>
        <taxon>Paniceae</taxon>
        <taxon>Anthephorinae</taxon>
        <taxon>Digitaria</taxon>
    </lineage>
</organism>
<keyword evidence="3" id="KW-1185">Reference proteome</keyword>
<evidence type="ECO:0000313" key="3">
    <source>
        <dbReference type="Proteomes" id="UP000636709"/>
    </source>
</evidence>
<dbReference type="EMBL" id="JACEFO010001742">
    <property type="protein sequence ID" value="KAF8712776.1"/>
    <property type="molecule type" value="Genomic_DNA"/>
</dbReference>
<comment type="caution">
    <text evidence="2">The sequence shown here is derived from an EMBL/GenBank/DDBJ whole genome shotgun (WGS) entry which is preliminary data.</text>
</comment>
<dbReference type="CDD" id="cd09917">
    <property type="entry name" value="F-box_SF"/>
    <property type="match status" value="1"/>
</dbReference>
<dbReference type="Gene3D" id="1.20.1280.50">
    <property type="match status" value="1"/>
</dbReference>
<proteinExistence type="predicted"/>
<evidence type="ECO:0000313" key="2">
    <source>
        <dbReference type="EMBL" id="KAF8712776.1"/>
    </source>
</evidence>
<accession>A0A835BUE7</accession>
<dbReference type="Pfam" id="PF00646">
    <property type="entry name" value="F-box"/>
    <property type="match status" value="1"/>
</dbReference>
<reference evidence="2" key="1">
    <citation type="submission" date="2020-07" db="EMBL/GenBank/DDBJ databases">
        <title>Genome sequence and genetic diversity analysis of an under-domesticated orphan crop, white fonio (Digitaria exilis).</title>
        <authorList>
            <person name="Bennetzen J.L."/>
            <person name="Chen S."/>
            <person name="Ma X."/>
            <person name="Wang X."/>
            <person name="Yssel A.E.J."/>
            <person name="Chaluvadi S.R."/>
            <person name="Johnson M."/>
            <person name="Gangashetty P."/>
            <person name="Hamidou F."/>
            <person name="Sanogo M.D."/>
            <person name="Zwaenepoel A."/>
            <person name="Wallace J."/>
            <person name="Van De Peer Y."/>
            <person name="Van Deynze A."/>
        </authorList>
    </citation>
    <scope>NUCLEOTIDE SEQUENCE</scope>
    <source>
        <tissue evidence="2">Leaves</tissue>
    </source>
</reference>
<protein>
    <recommendedName>
        <fullName evidence="1">F-box domain-containing protein</fullName>
    </recommendedName>
</protein>
<dbReference type="PANTHER" id="PTHR33207">
    <property type="entry name" value="F-BOX DOMAIN CONTAINING PROTEIN-RELATED"/>
    <property type="match status" value="1"/>
</dbReference>
<name>A0A835BUE7_9POAL</name>
<gene>
    <name evidence="2" type="ORF">HU200_028547</name>
</gene>
<sequence length="387" mass="41528">MPVMTRSQAAAASRRRDLEARRGVHVRTVVRSRKPRRAADVVVARSPEEVKKAARSVRRRRGNSKATAGERHISSLCDDLLLQIFLHLPSAATLVRAACACPAWRRGMASSPDFRRRFRSLHPSPLLGLFTSDASSSIVAAGSPTTFVPTLPHDGDDDLAAAAVHGGDLSLTSLPAGGWRVISNSCRLGNLLLHNREVQSLAVINPMSRQPTSECEGGRRVLDLASRKNTLGGGHFIGAVLSSQDSSSSSSPSSRRVMLVDHAGSKMKATIYSMDTWEVSSAAAVTPWVDVPALPDRVDGHAPHGVAVELNGSVYYVLENYGHIVSIDTTTMEFAVIELPECVSRKSLGVGETKDGTTCLVYSDGRDVGVLMHTREEDGDAHGLRNG</sequence>
<evidence type="ECO:0000259" key="1">
    <source>
        <dbReference type="Pfam" id="PF00646"/>
    </source>
</evidence>
<dbReference type="InterPro" id="IPR036047">
    <property type="entry name" value="F-box-like_dom_sf"/>
</dbReference>